<dbReference type="InterPro" id="IPR013968">
    <property type="entry name" value="PKS_KR"/>
</dbReference>
<dbReference type="GO" id="GO:0006633">
    <property type="term" value="P:fatty acid biosynthetic process"/>
    <property type="evidence" value="ECO:0007669"/>
    <property type="project" value="InterPro"/>
</dbReference>
<dbReference type="CDD" id="cd00833">
    <property type="entry name" value="PKS"/>
    <property type="match status" value="2"/>
</dbReference>
<dbReference type="GO" id="GO:0071770">
    <property type="term" value="P:DIM/DIP cell wall layer assembly"/>
    <property type="evidence" value="ECO:0007669"/>
    <property type="project" value="TreeGrafter"/>
</dbReference>
<evidence type="ECO:0000256" key="3">
    <source>
        <dbReference type="ARBA" id="ARBA00022679"/>
    </source>
</evidence>
<sequence length="2550" mass="279703">MKNIYKFVVENINAGKIEKQTAVEMIKMLKEEEVNTSGDIAVIGMAADLPLANTLEDYWSVIENGIDAIRQFPDSRRADIDVYLKSQGRFSEDTEYSEGAYLDHIDKFDCGFFRISPKEASMMDPAQRLFLETVWAAIEDAGYGGQKLAGTNTGVYVGFANNLKDSYGKVVYDSTELDSSSIVGNLTALIPSRISFHLDLKGPTMVIDTACSSSLVSISLAVQALRSGQCSMAIAGGIRLSTVPTKDDSETLGIESADGRTRAFDDRSDGAGVGEGVAAVLLKPLQEAMNDGDHIYAVIKGVAVNQDGSSIGITAPNPAAQTDVIVKAWEDAKIDPATISYIETHGTGTNLGDPIEVKGIQNAFRRYTNNTQFCALSSVKTNIGHLFEAAGAANFIKAVLALQNKKIPAALHFNKPNRTIDFGNSPVYVNNKLRDWDTPEGQPRRCGVSSFGISGTNAHIVLEEAPKRAPLPVPAEPSTAHLLTLSAKTEGALERLVAAYRTQLQSGTELALADICFTANTGRGHYTHRLALVVNSLDDLRNKLDAWQPQGTRARGVFYGQHKIVPKGRDVLGENEMTEGDLHALTRQTAEFLQEKADELWQSRTVLDHFCKLYTAGAEIDWTALYAGREAYRLPLPTYPFELTRCWLDISLDAAAEQEPELDLYYTMNWVPGKLNAPADAEMKLGTVLIFADQMGLGAQLAAEYRAGGRACIMVEAGVAFEQLAPNHFVIGSREEDYHLLFETLQHEPLSQIVHLFAKTGQTGVGSLSDLTASQQRGLYSAFYLTRALMNNNFRDNLDIVLIADYASEVSGTEPLLKPENASLFGIGKVVSLEYPHLKCRCLDLDDEVSVETLLAELNATGTLYQVAYRDGGRYEEQFTEVDLPAFPDHPIEMKADGVYLITGGTGGIGLEIAKHFASKGKINLALLSRSGMPDRSEWAALQSTTEDKKLRHKLSFIEEIEANGTTVDCYAANVADADELQSVLVGLRSKYGKINGVLHAAGIPGDGYLVRKEHAVFDEVVAPKIQGTWILDQLTQADELDFFLIFSSGIAILGEAGQGDYVPANAYKDAYAAYRNKQGRLTTTFDWTSWKSAGMSVEYGFNVDLIFKSIPTEQAIKGFDEVLNKQIPRVLIGELNYKSQYMALLETLSFHISPKTQLLLDQTKALLAANRPQASEQKKRSGGKGEIRLIGKDGEITAVEKTVAQIYRDILGFDEINVHDSFFELGGDSLMLNKMHAQLDQEFPGKVKVADLFAHTSISKLSEFIGNDEAAEKLTIGERANEISDDDIAVIGLAVDMPMAGNADEFWANIAGGLDSIKPFPDHRAKTMNEYLLFEGEKEENLKYLKGAYLDNIDEFDYKFFKLSPKEAALTDPHQRLFMKTIYHAIEDAGYGGTRLAGSNTGVYVGFASSLKDSYQRMINEIDPELLPISAVGNIAAMIPSRITYFLDLKGPAMVIDTACSSTLVAIHAACRDIKNGDCEAAIVAGARISLAPLDREYMKIGIESATGYTMTFDNQATGSGLGEGAAAVLLKPLKQALADGDQVYAVIKGSAYNQDGTSMGITAPNPAAQESVLVKAWQRAGVHPETLSFIEAHGTATPLGDPIEIDALQKAFQKFTDKTQFCAIGAVKSNIGHLYEAAGITAFVKSVLAIKNKQIPPSIHFERPNPKISFTDSPVYVNTRTRPYENADVPMRAGVSSWGFSGTNAHIVLEAAPVREKIGREQGLQVFTLSAKGEYSFETLIADYRTFLRDNPDADMLDICFTASTGRDHSNHRLAILLREGEHLADKLASLQLDGGSQTDIFHGFHRVVSEPQDSAAAITERDRAQLSGEAREKLFAYLDSGRQDVQLLEELCALYVRGADVDWIELYQDLPAQRISLPLYPYEPNPCWLEVPEGRKQRLSDKPDQFFTIAWKPETLASAATRTVTGGVLLFQDGKGIGEQLAARYRAENRLVITVELGQAYRKLSDQQYVITGSEADYFALADAVKAIELDKIVHLFAVQAEEVNSLESLEANQEIGLYSLFRLVRGLAAAGIERELDIVTIAEYTAEVTGAEPRIRPENATMFGMGKVVRKEHPNLITRCIDIDEQTPLEALYAELEAEHDLYQVAYRSGARFIEEFTEVDADRAEDRPLQVKEDGVYVITGGAGGIGLEVARYLASQNLIHLVLLNRSKMPAAEEWGAILEAGQDERTIEKIRNLQSIEALGGTVTCYSVSVADREALAAVLSEVRSKWGKIDGVIHGAGVGGAEPIVTRSQADFDAVFTPKVQGTWNLDELTREDNLDFLVLFSSIASMFSMPGQGDYIAANSYLDSYASYRNKLGLRTITVNWSTWRETGMSVQHNFNIDTLFKAIMTREAIEGLDKILNKGVPRALIGEVNYDSKIIFLLEKSAFRLSNKIGGELGKRTSSTKARLKKAKGSPAGEVVLVGNDSGEYAETEKRIAEICQETLGFSEINIYDNFFELGADSILLTRMHTLLDKEWPGVIAVTDIFEYTSIYKLAQYIKEKDGDQAAVVPEEKPDIEDALRNIFDNLENDDVSLEEALNSLKDI</sequence>
<dbReference type="RefSeq" id="WP_087455640.1">
    <property type="nucleotide sequence ID" value="NZ_CP021434.1"/>
</dbReference>
<evidence type="ECO:0000256" key="1">
    <source>
        <dbReference type="ARBA" id="ARBA00022450"/>
    </source>
</evidence>
<evidence type="ECO:0000313" key="7">
    <source>
        <dbReference type="Proteomes" id="UP000195437"/>
    </source>
</evidence>
<evidence type="ECO:0000259" key="5">
    <source>
        <dbReference type="PROSITE" id="PS52004"/>
    </source>
</evidence>
<dbReference type="Pfam" id="PF08659">
    <property type="entry name" value="KR"/>
    <property type="match status" value="2"/>
</dbReference>
<dbReference type="PROSITE" id="PS52004">
    <property type="entry name" value="KS3_2"/>
    <property type="match status" value="2"/>
</dbReference>
<dbReference type="CDD" id="cd08953">
    <property type="entry name" value="KR_2_SDR_x"/>
    <property type="match status" value="2"/>
</dbReference>
<dbReference type="InterPro" id="IPR014030">
    <property type="entry name" value="Ketoacyl_synth_N"/>
</dbReference>
<dbReference type="SUPFAM" id="SSF53901">
    <property type="entry name" value="Thiolase-like"/>
    <property type="match status" value="2"/>
</dbReference>
<evidence type="ECO:0000256" key="2">
    <source>
        <dbReference type="ARBA" id="ARBA00022553"/>
    </source>
</evidence>
<dbReference type="InterPro" id="IPR036736">
    <property type="entry name" value="ACP-like_sf"/>
</dbReference>
<dbReference type="SUPFAM" id="SSF51735">
    <property type="entry name" value="NAD(P)-binding Rossmann-fold domains"/>
    <property type="match status" value="4"/>
</dbReference>
<keyword evidence="3" id="KW-0808">Transferase</keyword>
<dbReference type="PROSITE" id="PS00606">
    <property type="entry name" value="KS3_1"/>
    <property type="match status" value="2"/>
</dbReference>
<dbReference type="OrthoDB" id="9765680at2"/>
<dbReference type="Pfam" id="PF00109">
    <property type="entry name" value="ketoacyl-synt"/>
    <property type="match status" value="2"/>
</dbReference>
<dbReference type="InterPro" id="IPR009081">
    <property type="entry name" value="PP-bd_ACP"/>
</dbReference>
<dbReference type="InterPro" id="IPR016039">
    <property type="entry name" value="Thiolase-like"/>
</dbReference>
<feature type="domain" description="Carrier" evidence="4">
    <location>
        <begin position="1195"/>
        <end position="1270"/>
    </location>
</feature>
<dbReference type="Proteomes" id="UP000195437">
    <property type="component" value="Chromosome"/>
</dbReference>
<feature type="domain" description="Ketosynthase family 3 (KS3)" evidence="5">
    <location>
        <begin position="1286"/>
        <end position="1713"/>
    </location>
</feature>
<dbReference type="Pfam" id="PF22621">
    <property type="entry name" value="CurL-like_PKS_C"/>
    <property type="match status" value="2"/>
</dbReference>
<protein>
    <recommendedName>
        <fullName evidence="8">Polyketide synthase</fullName>
    </recommendedName>
</protein>
<dbReference type="Pfam" id="PF00550">
    <property type="entry name" value="PP-binding"/>
    <property type="match status" value="2"/>
</dbReference>
<dbReference type="Gene3D" id="3.40.50.720">
    <property type="entry name" value="NAD(P)-binding Rossmann-like Domain"/>
    <property type="match status" value="2"/>
</dbReference>
<feature type="domain" description="Ketosynthase family 3 (KS3)" evidence="5">
    <location>
        <begin position="37"/>
        <end position="464"/>
    </location>
</feature>
<dbReference type="GO" id="GO:0004312">
    <property type="term" value="F:fatty acid synthase activity"/>
    <property type="evidence" value="ECO:0007669"/>
    <property type="project" value="TreeGrafter"/>
</dbReference>
<dbReference type="InterPro" id="IPR049490">
    <property type="entry name" value="C883_1060-like_KR_N"/>
</dbReference>
<name>A0A1Y0ILF0_9BACL</name>
<dbReference type="GO" id="GO:0004315">
    <property type="term" value="F:3-oxoacyl-[acyl-carrier-protein] synthase activity"/>
    <property type="evidence" value="ECO:0007669"/>
    <property type="project" value="InterPro"/>
</dbReference>
<dbReference type="InterPro" id="IPR014031">
    <property type="entry name" value="Ketoacyl_synth_C"/>
</dbReference>
<reference evidence="7" key="1">
    <citation type="submission" date="2017-05" db="EMBL/GenBank/DDBJ databases">
        <authorList>
            <person name="Sung H."/>
        </authorList>
    </citation>
    <scope>NUCLEOTIDE SEQUENCE [LARGE SCALE GENOMIC DNA]</scope>
    <source>
        <strain evidence="7">AR23208</strain>
    </source>
</reference>
<gene>
    <name evidence="6" type="ORF">CBW65_03630</name>
</gene>
<dbReference type="PROSITE" id="PS50075">
    <property type="entry name" value="CARRIER"/>
    <property type="match status" value="2"/>
</dbReference>
<dbReference type="SMART" id="SM00825">
    <property type="entry name" value="PKS_KS"/>
    <property type="match status" value="2"/>
</dbReference>
<dbReference type="PANTHER" id="PTHR43775:SF37">
    <property type="entry name" value="SI:DKEY-61P9.11"/>
    <property type="match status" value="1"/>
</dbReference>
<dbReference type="Pfam" id="PF02801">
    <property type="entry name" value="Ketoacyl-synt_C"/>
    <property type="match status" value="2"/>
</dbReference>
<feature type="domain" description="Carrier" evidence="4">
    <location>
        <begin position="2433"/>
        <end position="2508"/>
    </location>
</feature>
<dbReference type="InterPro" id="IPR036291">
    <property type="entry name" value="NAD(P)-bd_dom_sf"/>
</dbReference>
<dbReference type="GO" id="GO:0005737">
    <property type="term" value="C:cytoplasm"/>
    <property type="evidence" value="ECO:0007669"/>
    <property type="project" value="TreeGrafter"/>
</dbReference>
<dbReference type="Gene3D" id="1.10.1200.10">
    <property type="entry name" value="ACP-like"/>
    <property type="match status" value="2"/>
</dbReference>
<dbReference type="Gene3D" id="3.40.47.10">
    <property type="match status" value="2"/>
</dbReference>
<dbReference type="KEGG" id="tum:CBW65_03630"/>
<proteinExistence type="predicted"/>
<keyword evidence="2" id="KW-0597">Phosphoprotein</keyword>
<evidence type="ECO:0000259" key="4">
    <source>
        <dbReference type="PROSITE" id="PS50075"/>
    </source>
</evidence>
<dbReference type="PANTHER" id="PTHR43775">
    <property type="entry name" value="FATTY ACID SYNTHASE"/>
    <property type="match status" value="1"/>
</dbReference>
<keyword evidence="1" id="KW-0596">Phosphopantetheine</keyword>
<dbReference type="Gene3D" id="1.10.1240.100">
    <property type="match status" value="2"/>
</dbReference>
<dbReference type="InterPro" id="IPR050091">
    <property type="entry name" value="PKS_NRPS_Biosynth_Enz"/>
</dbReference>
<dbReference type="SUPFAM" id="SSF47336">
    <property type="entry name" value="ACP-like"/>
    <property type="match status" value="2"/>
</dbReference>
<dbReference type="GO" id="GO:0005886">
    <property type="term" value="C:plasma membrane"/>
    <property type="evidence" value="ECO:0007669"/>
    <property type="project" value="TreeGrafter"/>
</dbReference>
<dbReference type="Pfam" id="PF21394">
    <property type="entry name" value="Beta-ketacyl_N"/>
    <property type="match status" value="2"/>
</dbReference>
<dbReference type="EMBL" id="CP021434">
    <property type="protein sequence ID" value="ARU60253.1"/>
    <property type="molecule type" value="Genomic_DNA"/>
</dbReference>
<keyword evidence="7" id="KW-1185">Reference proteome</keyword>
<accession>A0A1Y0ILF0</accession>
<dbReference type="InterPro" id="IPR020841">
    <property type="entry name" value="PKS_Beta-ketoAc_synthase_dom"/>
</dbReference>
<evidence type="ECO:0000313" key="6">
    <source>
        <dbReference type="EMBL" id="ARU60253.1"/>
    </source>
</evidence>
<dbReference type="InterPro" id="IPR057326">
    <property type="entry name" value="KR_dom"/>
</dbReference>
<evidence type="ECO:0008006" key="8">
    <source>
        <dbReference type="Google" id="ProtNLM"/>
    </source>
</evidence>
<dbReference type="InterPro" id="IPR018201">
    <property type="entry name" value="Ketoacyl_synth_AS"/>
</dbReference>
<dbReference type="SMART" id="SM00822">
    <property type="entry name" value="PKS_KR"/>
    <property type="match status" value="2"/>
</dbReference>
<organism evidence="6 7">
    <name type="scientific">Tumebacillus avium</name>
    <dbReference type="NCBI Taxonomy" id="1903704"/>
    <lineage>
        <taxon>Bacteria</taxon>
        <taxon>Bacillati</taxon>
        <taxon>Bacillota</taxon>
        <taxon>Bacilli</taxon>
        <taxon>Bacillales</taxon>
        <taxon>Alicyclobacillaceae</taxon>
        <taxon>Tumebacillus</taxon>
    </lineage>
</organism>